<proteinExistence type="predicted"/>
<dbReference type="PROSITE" id="PS51257">
    <property type="entry name" value="PROKAR_LIPOPROTEIN"/>
    <property type="match status" value="1"/>
</dbReference>
<gene>
    <name evidence="3" type="ORF">KUV31_11170</name>
</gene>
<evidence type="ECO:0008006" key="5">
    <source>
        <dbReference type="Google" id="ProtNLM"/>
    </source>
</evidence>
<reference evidence="3" key="1">
    <citation type="submission" date="2021-06" db="EMBL/GenBank/DDBJ databases">
        <title>50 bacteria genomes isolated from Dapeng, Shenzhen, China.</title>
        <authorList>
            <person name="Zheng W."/>
            <person name="Yu S."/>
            <person name="Huang Y."/>
        </authorList>
    </citation>
    <scope>NUCLEOTIDE SEQUENCE</scope>
    <source>
        <strain evidence="3">DP4N28-2</strain>
    </source>
</reference>
<feature type="signal peptide" evidence="2">
    <location>
        <begin position="1"/>
        <end position="21"/>
    </location>
</feature>
<organism evidence="3 4">
    <name type="scientific">Qipengyuania aquimaris</name>
    <dbReference type="NCBI Taxonomy" id="255984"/>
    <lineage>
        <taxon>Bacteria</taxon>
        <taxon>Pseudomonadati</taxon>
        <taxon>Pseudomonadota</taxon>
        <taxon>Alphaproteobacteria</taxon>
        <taxon>Sphingomonadales</taxon>
        <taxon>Erythrobacteraceae</taxon>
        <taxon>Qipengyuania</taxon>
    </lineage>
</organism>
<dbReference type="Proteomes" id="UP000824927">
    <property type="component" value="Unassembled WGS sequence"/>
</dbReference>
<name>A0A9Q3S2C4_9SPHN</name>
<evidence type="ECO:0000313" key="3">
    <source>
        <dbReference type="EMBL" id="MBY6218899.1"/>
    </source>
</evidence>
<evidence type="ECO:0000256" key="2">
    <source>
        <dbReference type="SAM" id="SignalP"/>
    </source>
</evidence>
<feature type="compositionally biased region" description="Acidic residues" evidence="1">
    <location>
        <begin position="29"/>
        <end position="52"/>
    </location>
</feature>
<feature type="region of interest" description="Disordered" evidence="1">
    <location>
        <begin position="29"/>
        <end position="75"/>
    </location>
</feature>
<dbReference type="RefSeq" id="WP_221551365.1">
    <property type="nucleotide sequence ID" value="NZ_JAHVKP010000001.1"/>
</dbReference>
<feature type="chain" id="PRO_5040375495" description="Argininosuccinate lyase" evidence="2">
    <location>
        <begin position="22"/>
        <end position="75"/>
    </location>
</feature>
<sequence>MTKLDTIARSILPLGAALALAACGGEAEEPTYEADAEDMSGGELIVTEEDPDAVPVDTPDTPMTPVPEEGAEGAE</sequence>
<accession>A0A9Q3S2C4</accession>
<comment type="caution">
    <text evidence="3">The sequence shown here is derived from an EMBL/GenBank/DDBJ whole genome shotgun (WGS) entry which is preliminary data.</text>
</comment>
<keyword evidence="2" id="KW-0732">Signal</keyword>
<feature type="compositionally biased region" description="Low complexity" evidence="1">
    <location>
        <begin position="53"/>
        <end position="68"/>
    </location>
</feature>
<dbReference type="EMBL" id="JAHVKP010000001">
    <property type="protein sequence ID" value="MBY6218899.1"/>
    <property type="molecule type" value="Genomic_DNA"/>
</dbReference>
<evidence type="ECO:0000313" key="4">
    <source>
        <dbReference type="Proteomes" id="UP000824927"/>
    </source>
</evidence>
<protein>
    <recommendedName>
        <fullName evidence="5">Argininosuccinate lyase</fullName>
    </recommendedName>
</protein>
<evidence type="ECO:0000256" key="1">
    <source>
        <dbReference type="SAM" id="MobiDB-lite"/>
    </source>
</evidence>
<dbReference type="AlphaFoldDB" id="A0A9Q3S2C4"/>